<dbReference type="CDD" id="cd03708">
    <property type="entry name" value="GTPBP_III"/>
    <property type="match status" value="1"/>
</dbReference>
<evidence type="ECO:0000256" key="1">
    <source>
        <dbReference type="ARBA" id="ARBA00007249"/>
    </source>
</evidence>
<dbReference type="FunFam" id="2.40.30.10:FF:000014">
    <property type="entry name" value="Probable GTP-binding protein 1"/>
    <property type="match status" value="1"/>
</dbReference>
<evidence type="ECO:0000259" key="5">
    <source>
        <dbReference type="PROSITE" id="PS51722"/>
    </source>
</evidence>
<dbReference type="SUPFAM" id="SSF50465">
    <property type="entry name" value="EF-Tu/eEF-1alpha/eIF2-gamma C-terminal domain"/>
    <property type="match status" value="1"/>
</dbReference>
<dbReference type="InterPro" id="IPR009001">
    <property type="entry name" value="Transl_elong_EF1A/Init_IF2_C"/>
</dbReference>
<dbReference type="Pfam" id="PF00009">
    <property type="entry name" value="GTP_EFTU"/>
    <property type="match status" value="1"/>
</dbReference>
<dbReference type="PANTHER" id="PTHR43721">
    <property type="entry name" value="ELONGATION FACTOR TU-RELATED"/>
    <property type="match status" value="1"/>
</dbReference>
<dbReference type="InterPro" id="IPR027417">
    <property type="entry name" value="P-loop_NTPase"/>
</dbReference>
<organism evidence="6">
    <name type="scientific">Melanopsichium pennsylvanicum 4</name>
    <dbReference type="NCBI Taxonomy" id="1398559"/>
    <lineage>
        <taxon>Eukaryota</taxon>
        <taxon>Fungi</taxon>
        <taxon>Dikarya</taxon>
        <taxon>Basidiomycota</taxon>
        <taxon>Ustilaginomycotina</taxon>
        <taxon>Ustilaginomycetes</taxon>
        <taxon>Ustilaginales</taxon>
        <taxon>Ustilaginaceae</taxon>
        <taxon>Melanopsichium</taxon>
    </lineage>
</organism>
<dbReference type="PANTHER" id="PTHR43721:SF9">
    <property type="entry name" value="GTP-BINDING PROTEIN 1"/>
    <property type="match status" value="1"/>
</dbReference>
<dbReference type="InterPro" id="IPR050055">
    <property type="entry name" value="EF-Tu_GTPase"/>
</dbReference>
<comment type="similarity">
    <text evidence="1">Belongs to the TRAFAC class translation factor GTPase superfamily. Classic translation factor GTPase family. EF-Tu/EF-1A subfamily.</text>
</comment>
<dbReference type="GO" id="GO:0005525">
    <property type="term" value="F:GTP binding"/>
    <property type="evidence" value="ECO:0007669"/>
    <property type="project" value="UniProtKB-KW"/>
</dbReference>
<feature type="compositionally biased region" description="Basic and acidic residues" evidence="4">
    <location>
        <begin position="67"/>
        <end position="76"/>
    </location>
</feature>
<accession>A0A077R9U3</accession>
<dbReference type="Pfam" id="PF03144">
    <property type="entry name" value="GTP_EFTU_D2"/>
    <property type="match status" value="1"/>
</dbReference>
<feature type="domain" description="Tr-type G" evidence="5">
    <location>
        <begin position="177"/>
        <end position="413"/>
    </location>
</feature>
<dbReference type="InterPro" id="IPR009000">
    <property type="entry name" value="Transl_B-barrel_sf"/>
</dbReference>
<evidence type="ECO:0000313" key="6">
    <source>
        <dbReference type="EMBL" id="CDI55977.1"/>
    </source>
</evidence>
<keyword evidence="2" id="KW-0547">Nucleotide-binding</keyword>
<dbReference type="CDD" id="cd03694">
    <property type="entry name" value="GTPBP_II"/>
    <property type="match status" value="1"/>
</dbReference>
<sequence length="649" mass="68501">MSATAPAPQKKGPTIDALTANLQSISLKTSASNPRASSAADLKKLLLEPIDESAAIAAAVMSPPANEDAKDADNPAHAENAAPAAPVPRAKGLVKYVADRVAYEGGEFVLQIGAPGPDESQRIAYTDEELSIATSNVIKASNLSDADATVLHEQSTEDGSKSAHILIRRIPAGAEELVELRIAVIGNVDAGKSTMLGVLTKGGLDDGRGKARVNLFRHKHEVESGRTSSVGMEIMGFDSKGKPVHNAAGPGQEPGRKMSWEDVCAKSSKVISFIDLAGHERYLKTTVFGMTGCLPDFVMLMVGANAGLIGMSKEHLGIALALSVPVIVCITKIDMTPAHVLESTLKQLAKILKSPGCRKAPVFVNDMGQVVESALRLETERICPIFQISNVTGLNLDLLRNFLNILPQAGAAKFQVDQPFEFQISDIFSVPFVGTVVSGVVLAGSCRVGDSALLGPDSLGQFVTTSIRSIQRKRVNVDGATAGQSVSFALKKIRRNQVRKGMVMVARTEVAPKSYMEFDAEILCLYHSTTLSVGSCMVLHAASIRQTVRIVGIAKLDGKPTINPGPGDAAGGKPVVRTGDRAKLRLQFIRYPEYVKPGMKLITREGKTKLIGVVRAVGQIGPLGGGQMQSAPPANVPAATHTAPALGVK</sequence>
<feature type="region of interest" description="Disordered" evidence="4">
    <location>
        <begin position="64"/>
        <end position="84"/>
    </location>
</feature>
<evidence type="ECO:0000256" key="2">
    <source>
        <dbReference type="ARBA" id="ARBA00022741"/>
    </source>
</evidence>
<dbReference type="GO" id="GO:0003746">
    <property type="term" value="F:translation elongation factor activity"/>
    <property type="evidence" value="ECO:0007669"/>
    <property type="project" value="TreeGrafter"/>
</dbReference>
<dbReference type="GO" id="GO:0003924">
    <property type="term" value="F:GTPase activity"/>
    <property type="evidence" value="ECO:0007669"/>
    <property type="project" value="InterPro"/>
</dbReference>
<evidence type="ECO:0000256" key="3">
    <source>
        <dbReference type="ARBA" id="ARBA00023134"/>
    </source>
</evidence>
<dbReference type="SUPFAM" id="SSF52540">
    <property type="entry name" value="P-loop containing nucleoside triphosphate hydrolases"/>
    <property type="match status" value="1"/>
</dbReference>
<dbReference type="InterPro" id="IPR000795">
    <property type="entry name" value="T_Tr_GTP-bd_dom"/>
</dbReference>
<name>A0A077R9U3_9BASI</name>
<feature type="region of interest" description="Disordered" evidence="4">
    <location>
        <begin position="625"/>
        <end position="649"/>
    </location>
</feature>
<dbReference type="InterPro" id="IPR004161">
    <property type="entry name" value="EFTu-like_2"/>
</dbReference>
<dbReference type="CDD" id="cd04165">
    <property type="entry name" value="GTPBP1_like"/>
    <property type="match status" value="1"/>
</dbReference>
<dbReference type="EMBL" id="HG529672">
    <property type="protein sequence ID" value="CDI55977.1"/>
    <property type="molecule type" value="Genomic_DNA"/>
</dbReference>
<protein>
    <submittedName>
        <fullName evidence="6">Probable GTP-binding protein 1</fullName>
    </submittedName>
</protein>
<dbReference type="AlphaFoldDB" id="A0A077R9U3"/>
<keyword evidence="3" id="KW-0342">GTP-binding</keyword>
<dbReference type="SUPFAM" id="SSF50447">
    <property type="entry name" value="Translation proteins"/>
    <property type="match status" value="1"/>
</dbReference>
<dbReference type="Gene3D" id="3.40.50.300">
    <property type="entry name" value="P-loop containing nucleotide triphosphate hydrolases"/>
    <property type="match status" value="1"/>
</dbReference>
<dbReference type="FunFam" id="3.40.50.300:FF:000091">
    <property type="entry name" value="Probable GTP-binding protein 1"/>
    <property type="match status" value="1"/>
</dbReference>
<dbReference type="Gene3D" id="2.40.30.10">
    <property type="entry name" value="Translation factors"/>
    <property type="match status" value="1"/>
</dbReference>
<dbReference type="InterPro" id="IPR035531">
    <property type="entry name" value="GTPBP1-like"/>
</dbReference>
<dbReference type="PROSITE" id="PS51722">
    <property type="entry name" value="G_TR_2"/>
    <property type="match status" value="1"/>
</dbReference>
<evidence type="ECO:0000256" key="4">
    <source>
        <dbReference type="SAM" id="MobiDB-lite"/>
    </source>
</evidence>
<proteinExistence type="inferred from homology"/>
<reference evidence="6" key="1">
    <citation type="journal article" date="2014" name="Genome Biol. Evol.">
        <title>Gene Loss Rather Than Gene Gain Is Associated with a Host Jump from Monocots to Dicots in the Smut Fungus Melanopsichium pennsylvanicum.</title>
        <authorList>
            <person name="Sharma R."/>
            <person name="Mishra B."/>
            <person name="Runge F."/>
            <person name="Thines M."/>
        </authorList>
    </citation>
    <scope>NUCLEOTIDE SEQUENCE</scope>
    <source>
        <strain evidence="6">4</strain>
    </source>
</reference>